<evidence type="ECO:0000313" key="2">
    <source>
        <dbReference type="Proteomes" id="UP000306954"/>
    </source>
</evidence>
<gene>
    <name evidence="1" type="ORF">E3P90_00186</name>
</gene>
<comment type="caution">
    <text evidence="1">The sequence shown here is derived from an EMBL/GenBank/DDBJ whole genome shotgun (WGS) entry which is preliminary data.</text>
</comment>
<dbReference type="Proteomes" id="UP000306954">
    <property type="component" value="Unassembled WGS sequence"/>
</dbReference>
<reference evidence="1 2" key="1">
    <citation type="submission" date="2019-03" db="EMBL/GenBank/DDBJ databases">
        <title>Sequencing 23 genomes of Wallemia ichthyophaga.</title>
        <authorList>
            <person name="Gostincar C."/>
        </authorList>
    </citation>
    <scope>NUCLEOTIDE SEQUENCE [LARGE SCALE GENOMIC DNA]</scope>
    <source>
        <strain evidence="1 2">EXF-8621</strain>
    </source>
</reference>
<evidence type="ECO:0000313" key="1">
    <source>
        <dbReference type="EMBL" id="TIB17025.1"/>
    </source>
</evidence>
<proteinExistence type="predicted"/>
<dbReference type="EMBL" id="SPOF01000002">
    <property type="protein sequence ID" value="TIB17025.1"/>
    <property type="molecule type" value="Genomic_DNA"/>
</dbReference>
<organism evidence="1 2">
    <name type="scientific">Wallemia ichthyophaga</name>
    <dbReference type="NCBI Taxonomy" id="245174"/>
    <lineage>
        <taxon>Eukaryota</taxon>
        <taxon>Fungi</taxon>
        <taxon>Dikarya</taxon>
        <taxon>Basidiomycota</taxon>
        <taxon>Wallemiomycotina</taxon>
        <taxon>Wallemiomycetes</taxon>
        <taxon>Wallemiales</taxon>
        <taxon>Wallemiaceae</taxon>
        <taxon>Wallemia</taxon>
    </lineage>
</organism>
<name>A0A4T0H7Y2_WALIC</name>
<dbReference type="OrthoDB" id="3361150at2759"/>
<accession>A0A4T0H7Y2</accession>
<protein>
    <submittedName>
        <fullName evidence="1">Uncharacterized protein</fullName>
    </submittedName>
</protein>
<sequence>MLRMVNWFDVKSIRTEYPKIPIAARAGLSASKRDDTRSTQTKMMLTSPSLRTRTHVNMSAPPLATKAQNRHIYQPSIPSKGNMLGKTSEMINKRSKQTTHVKFDQFVDVYVNMKESGGCFCYYFKHQYEMWRREEPKQLIERIMRSLSSADADELACRIKPDDYSKISPQTMMVLAGFRWRMVPNEQKEKYHVLRQKLWMRRKAQPPFETLRELMIQSGSSGFNKLVKSFHL</sequence>
<dbReference type="AlphaFoldDB" id="A0A4T0H7Y2"/>